<keyword evidence="1" id="KW-0805">Transcription regulation</keyword>
<accession>A0ABS9CFC4</accession>
<dbReference type="InterPro" id="IPR014284">
    <property type="entry name" value="RNA_pol_sigma-70_dom"/>
</dbReference>
<keyword evidence="4" id="KW-0804">Transcription</keyword>
<dbReference type="PRINTS" id="PR00046">
    <property type="entry name" value="SIGMA70FCT"/>
</dbReference>
<dbReference type="SUPFAM" id="SSF88659">
    <property type="entry name" value="Sigma3 and sigma4 domains of RNA polymerase sigma factors"/>
    <property type="match status" value="1"/>
</dbReference>
<organism evidence="7 8">
    <name type="scientific">Xylanibacter brevis</name>
    <dbReference type="NCBI Taxonomy" id="83231"/>
    <lineage>
        <taxon>Bacteria</taxon>
        <taxon>Pseudomonadati</taxon>
        <taxon>Bacteroidota</taxon>
        <taxon>Bacteroidia</taxon>
        <taxon>Bacteroidales</taxon>
        <taxon>Prevotellaceae</taxon>
        <taxon>Xylanibacter</taxon>
    </lineage>
</organism>
<dbReference type="InterPro" id="IPR007627">
    <property type="entry name" value="RNA_pol_sigma70_r2"/>
</dbReference>
<dbReference type="Gene3D" id="1.20.120.1810">
    <property type="match status" value="1"/>
</dbReference>
<dbReference type="InterPro" id="IPR000943">
    <property type="entry name" value="RNA_pol_sigma70"/>
</dbReference>
<name>A0ABS9CFC4_9BACT</name>
<dbReference type="InterPro" id="IPR007630">
    <property type="entry name" value="RNA_pol_sigma70_r4"/>
</dbReference>
<reference evidence="7 8" key="1">
    <citation type="submission" date="2020-12" db="EMBL/GenBank/DDBJ databases">
        <title>Whole genome sequences of gut porcine anaerobes.</title>
        <authorList>
            <person name="Kubasova T."/>
            <person name="Jahodarova E."/>
            <person name="Rychlik I."/>
        </authorList>
    </citation>
    <scope>NUCLEOTIDE SEQUENCE [LARGE SCALE GENOMIC DNA]</scope>
    <source>
        <strain evidence="7 8">An925</strain>
    </source>
</reference>
<keyword evidence="8" id="KW-1185">Reference proteome</keyword>
<sequence length="180" mass="20349">MTDKEKLITDNMGYVVTLARQYSCELLDTDDLVSEGTIGIIKAAEKFDPNRGKPFVTFAAPYIRTAIEAAIRRVTGEVTVKSTDESIPAGSRNNYTLLNVLEDKNSQRADAEMERELLKSDLERCIYLLDQREAAVIKRYFGLGFDRMTMAEIGGELGLKRERVRQIRDKALRKLHKASS</sequence>
<dbReference type="Proteomes" id="UP001200470">
    <property type="component" value="Unassembled WGS sequence"/>
</dbReference>
<feature type="domain" description="RNA polymerase sigma-70 region 4" evidence="6">
    <location>
        <begin position="129"/>
        <end position="175"/>
    </location>
</feature>
<evidence type="ECO:0000259" key="5">
    <source>
        <dbReference type="Pfam" id="PF04542"/>
    </source>
</evidence>
<evidence type="ECO:0000313" key="7">
    <source>
        <dbReference type="EMBL" id="MCF2563275.1"/>
    </source>
</evidence>
<dbReference type="Gene3D" id="1.10.10.10">
    <property type="entry name" value="Winged helix-like DNA-binding domain superfamily/Winged helix DNA-binding domain"/>
    <property type="match status" value="1"/>
</dbReference>
<dbReference type="CDD" id="cd06171">
    <property type="entry name" value="Sigma70_r4"/>
    <property type="match status" value="1"/>
</dbReference>
<dbReference type="RefSeq" id="WP_094391284.1">
    <property type="nucleotide sequence ID" value="NZ_JADYTN010000006.1"/>
</dbReference>
<dbReference type="SUPFAM" id="SSF88946">
    <property type="entry name" value="Sigma2 domain of RNA polymerase sigma factors"/>
    <property type="match status" value="1"/>
</dbReference>
<keyword evidence="3" id="KW-0238">DNA-binding</keyword>
<proteinExistence type="predicted"/>
<dbReference type="PANTHER" id="PTHR30603:SF47">
    <property type="entry name" value="RNA POLYMERASE SIGMA FACTOR SIGD, CHLOROPLASTIC"/>
    <property type="match status" value="1"/>
</dbReference>
<evidence type="ECO:0000256" key="2">
    <source>
        <dbReference type="ARBA" id="ARBA00023082"/>
    </source>
</evidence>
<dbReference type="InterPro" id="IPR036388">
    <property type="entry name" value="WH-like_DNA-bd_sf"/>
</dbReference>
<gene>
    <name evidence="7" type="ORF">I6E12_04005</name>
</gene>
<dbReference type="InterPro" id="IPR013325">
    <property type="entry name" value="RNA_pol_sigma_r2"/>
</dbReference>
<dbReference type="Pfam" id="PF04545">
    <property type="entry name" value="Sigma70_r4"/>
    <property type="match status" value="1"/>
</dbReference>
<feature type="domain" description="RNA polymerase sigma-70 region 2" evidence="5">
    <location>
        <begin position="7"/>
        <end position="73"/>
    </location>
</feature>
<evidence type="ECO:0000259" key="6">
    <source>
        <dbReference type="Pfam" id="PF04545"/>
    </source>
</evidence>
<dbReference type="NCBIfam" id="TIGR02937">
    <property type="entry name" value="sigma70-ECF"/>
    <property type="match status" value="1"/>
</dbReference>
<dbReference type="Pfam" id="PF04542">
    <property type="entry name" value="Sigma70_r2"/>
    <property type="match status" value="1"/>
</dbReference>
<dbReference type="InterPro" id="IPR013324">
    <property type="entry name" value="RNA_pol_sigma_r3/r4-like"/>
</dbReference>
<evidence type="ECO:0000256" key="3">
    <source>
        <dbReference type="ARBA" id="ARBA00023125"/>
    </source>
</evidence>
<dbReference type="EMBL" id="JADYTN010000006">
    <property type="protein sequence ID" value="MCF2563275.1"/>
    <property type="molecule type" value="Genomic_DNA"/>
</dbReference>
<evidence type="ECO:0000256" key="1">
    <source>
        <dbReference type="ARBA" id="ARBA00023015"/>
    </source>
</evidence>
<dbReference type="PANTHER" id="PTHR30603">
    <property type="entry name" value="RNA POLYMERASE SIGMA FACTOR RPO"/>
    <property type="match status" value="1"/>
</dbReference>
<protein>
    <submittedName>
        <fullName evidence="7">Sigma-70 family RNA polymerase sigma factor</fullName>
    </submittedName>
</protein>
<comment type="caution">
    <text evidence="7">The sequence shown here is derived from an EMBL/GenBank/DDBJ whole genome shotgun (WGS) entry which is preliminary data.</text>
</comment>
<dbReference type="InterPro" id="IPR050239">
    <property type="entry name" value="Sigma-70_RNA_pol_init_factors"/>
</dbReference>
<keyword evidence="2" id="KW-0731">Sigma factor</keyword>
<evidence type="ECO:0000256" key="4">
    <source>
        <dbReference type="ARBA" id="ARBA00023163"/>
    </source>
</evidence>
<evidence type="ECO:0000313" key="8">
    <source>
        <dbReference type="Proteomes" id="UP001200470"/>
    </source>
</evidence>